<evidence type="ECO:0000313" key="3">
    <source>
        <dbReference type="Proteomes" id="UP000239340"/>
    </source>
</evidence>
<sequence length="264" mass="28603">MGPRWTHLAAAFLLGASTAATQDPVAVDLQLVLAVDVSYSIGLDELQLQRTGYVEAFRRPEIMRAIGTGRLGRIAVTYVEWGGKAVQVLPWTLIEDRQSAAQFAEALRRQPIRRISFTSISNVLAFARRLVHLSPYRGSRRVIDISGDGPNNAGVPAPVARNSTVAQGIVIDGLAIMLRDTPDSASIPDLDAYYRQCVVGGEGAFVMKVSEASQFSAAILAKLTAEISGLKVSGARQPRPEPAEYAQSYNCFIGEEMQERSIGR</sequence>
<reference evidence="2 3" key="1">
    <citation type="submission" date="2017-10" db="EMBL/GenBank/DDBJ databases">
        <title>Analysis of the genome sequences of Rhizobium populations associated to common bean (phaseolus vulgaris).</title>
        <authorList>
            <person name="Bustos P."/>
            <person name="Santamaria R.I."/>
            <person name="Miranda-Sanchez F."/>
            <person name="Perez-Carrascal O."/>
            <person name="Juarez S."/>
            <person name="Lozano L."/>
            <person name="Martinez-Flores I."/>
            <person name="Vinuesa P."/>
            <person name="Martinez-Romero E."/>
            <person name="Cevallos M.A."/>
            <person name="Romero D."/>
            <person name="Davila G."/>
            <person name="Gonzalez V."/>
        </authorList>
    </citation>
    <scope>NUCLEOTIDE SEQUENCE [LARGE SCALE GENOMIC DNA]</scope>
    <source>
        <strain evidence="2 3">NXT3</strain>
    </source>
</reference>
<organism evidence="2 3">
    <name type="scientific">Rhizobium fredii</name>
    <name type="common">Sinorhizobium fredii</name>
    <dbReference type="NCBI Taxonomy" id="380"/>
    <lineage>
        <taxon>Bacteria</taxon>
        <taxon>Pseudomonadati</taxon>
        <taxon>Pseudomonadota</taxon>
        <taxon>Alphaproteobacteria</taxon>
        <taxon>Hyphomicrobiales</taxon>
        <taxon>Rhizobiaceae</taxon>
        <taxon>Sinorhizobium/Ensifer group</taxon>
        <taxon>Sinorhizobium</taxon>
    </lineage>
</organism>
<keyword evidence="1" id="KW-0732">Signal</keyword>
<dbReference type="Gene3D" id="3.40.50.410">
    <property type="entry name" value="von Willebrand factor, type A domain"/>
    <property type="match status" value="1"/>
</dbReference>
<dbReference type="Proteomes" id="UP000239340">
    <property type="component" value="Chromosome"/>
</dbReference>
<accession>A0A2L0H7A2</accession>
<evidence type="ECO:0000313" key="2">
    <source>
        <dbReference type="EMBL" id="AUX77365.1"/>
    </source>
</evidence>
<dbReference type="CDD" id="cd00198">
    <property type="entry name" value="vWFA"/>
    <property type="match status" value="1"/>
</dbReference>
<dbReference type="Pfam" id="PF06707">
    <property type="entry name" value="DUF1194"/>
    <property type="match status" value="1"/>
</dbReference>
<proteinExistence type="predicted"/>
<dbReference type="AlphaFoldDB" id="A0A2L0H7A2"/>
<feature type="signal peptide" evidence="1">
    <location>
        <begin position="1"/>
        <end position="22"/>
    </location>
</feature>
<dbReference type="InterPro" id="IPR036465">
    <property type="entry name" value="vWFA_dom_sf"/>
</dbReference>
<feature type="chain" id="PRO_5014985773" evidence="1">
    <location>
        <begin position="23"/>
        <end position="264"/>
    </location>
</feature>
<protein>
    <submittedName>
        <fullName evidence="2">von Willebrand factor A domain-containing protein</fullName>
    </submittedName>
</protein>
<gene>
    <name evidence="2" type="ORF">NXT3_CH02808</name>
</gene>
<dbReference type="EMBL" id="CP024307">
    <property type="protein sequence ID" value="AUX77365.1"/>
    <property type="molecule type" value="Genomic_DNA"/>
</dbReference>
<dbReference type="InterPro" id="IPR010607">
    <property type="entry name" value="DUF1194"/>
</dbReference>
<dbReference type="SUPFAM" id="SSF53300">
    <property type="entry name" value="vWA-like"/>
    <property type="match status" value="1"/>
</dbReference>
<name>A0A2L0H7A2_RHIFR</name>
<evidence type="ECO:0000256" key="1">
    <source>
        <dbReference type="SAM" id="SignalP"/>
    </source>
</evidence>